<protein>
    <submittedName>
        <fullName evidence="3">Phenazine biosynthesis protein PhzF like</fullName>
    </submittedName>
</protein>
<evidence type="ECO:0000256" key="1">
    <source>
        <dbReference type="ARBA" id="ARBA00008270"/>
    </source>
</evidence>
<dbReference type="InterPro" id="IPR003719">
    <property type="entry name" value="Phenazine_PhzF-like"/>
</dbReference>
<dbReference type="EMBL" id="CADCTC010000218">
    <property type="protein sequence ID" value="CAA9284161.1"/>
    <property type="molecule type" value="Genomic_DNA"/>
</dbReference>
<name>A0A6J4JPQ4_9CHLR</name>
<evidence type="ECO:0000256" key="2">
    <source>
        <dbReference type="ARBA" id="ARBA00023235"/>
    </source>
</evidence>
<dbReference type="PANTHER" id="PTHR13774">
    <property type="entry name" value="PHENAZINE BIOSYNTHESIS PROTEIN"/>
    <property type="match status" value="1"/>
</dbReference>
<dbReference type="AlphaFoldDB" id="A0A6J4JPQ4"/>
<reference evidence="3" key="1">
    <citation type="submission" date="2020-02" db="EMBL/GenBank/DDBJ databases">
        <authorList>
            <person name="Meier V. D."/>
        </authorList>
    </citation>
    <scope>NUCLEOTIDE SEQUENCE</scope>
    <source>
        <strain evidence="3">AVDCRST_MAG77</strain>
    </source>
</reference>
<dbReference type="Gene3D" id="3.10.310.10">
    <property type="entry name" value="Diaminopimelate Epimerase, Chain A, domain 1"/>
    <property type="match status" value="2"/>
</dbReference>
<comment type="similarity">
    <text evidence="1">Belongs to the PhzF family.</text>
</comment>
<dbReference type="Pfam" id="PF02567">
    <property type="entry name" value="PhzC-PhzF"/>
    <property type="match status" value="1"/>
</dbReference>
<accession>A0A6J4JPQ4</accession>
<dbReference type="SUPFAM" id="SSF54506">
    <property type="entry name" value="Diaminopimelate epimerase-like"/>
    <property type="match status" value="1"/>
</dbReference>
<proteinExistence type="inferred from homology"/>
<organism evidence="3">
    <name type="scientific">uncultured Chloroflexota bacterium</name>
    <dbReference type="NCBI Taxonomy" id="166587"/>
    <lineage>
        <taxon>Bacteria</taxon>
        <taxon>Bacillati</taxon>
        <taxon>Chloroflexota</taxon>
        <taxon>environmental samples</taxon>
    </lineage>
</organism>
<dbReference type="GO" id="GO:0005737">
    <property type="term" value="C:cytoplasm"/>
    <property type="evidence" value="ECO:0007669"/>
    <property type="project" value="TreeGrafter"/>
</dbReference>
<dbReference type="PANTHER" id="PTHR13774:SF17">
    <property type="entry name" value="PHENAZINE BIOSYNTHESIS-LIKE DOMAIN-CONTAINING PROTEIN"/>
    <property type="match status" value="1"/>
</dbReference>
<keyword evidence="2" id="KW-0413">Isomerase</keyword>
<gene>
    <name evidence="3" type="ORF">AVDCRST_MAG77-4134</name>
</gene>
<dbReference type="PIRSF" id="PIRSF016184">
    <property type="entry name" value="PhzC_PhzF"/>
    <property type="match status" value="1"/>
</dbReference>
<dbReference type="GO" id="GO:0016853">
    <property type="term" value="F:isomerase activity"/>
    <property type="evidence" value="ECO:0007669"/>
    <property type="project" value="UniProtKB-KW"/>
</dbReference>
<evidence type="ECO:0000313" key="3">
    <source>
        <dbReference type="EMBL" id="CAA9284161.1"/>
    </source>
</evidence>
<sequence>MGVPLILVDAFTDRPFGGNPAAVCLLDTEQGEPGAGWMRSVASELDFPATAFVRRVAPGTVDADYSLRWFTSTGELELCGHGTLAAAHALYAEGRVPAGSSASFWTRSGRLTARRLDAAEGAGGVLAGAGDRAGATGSRKGGDWIELDFPVEAAAPVDQPPLELLPALGLGSASSRAAETAVVFVGRNRLDYLVELETAESVQALAPDLGRLREVQTRGVIVTAAVGRSERELYGGAHFVSRFFAPRTGIDEDPVTGSAHCCLGPYWAAALGRERLLGRQLSQRGGTIGVTVRNDRVGLAGQAVTVLRGTLTA</sequence>